<comment type="caution">
    <text evidence="8">The sequence shown here is derived from an EMBL/GenBank/DDBJ whole genome shotgun (WGS) entry which is preliminary data.</text>
</comment>
<dbReference type="PROSITE" id="PS50863">
    <property type="entry name" value="B3"/>
    <property type="match status" value="1"/>
</dbReference>
<feature type="compositionally biased region" description="Basic and acidic residues" evidence="6">
    <location>
        <begin position="172"/>
        <end position="184"/>
    </location>
</feature>
<keyword evidence="4" id="KW-0804">Transcription</keyword>
<evidence type="ECO:0000313" key="8">
    <source>
        <dbReference type="EMBL" id="MCD7455886.1"/>
    </source>
</evidence>
<dbReference type="PANTHER" id="PTHR31391">
    <property type="entry name" value="B3 DOMAIN-CONTAINING PROTEIN OS11G0197600-RELATED"/>
    <property type="match status" value="1"/>
</dbReference>
<accession>A0ABS8SAQ8</accession>
<dbReference type="CDD" id="cd10017">
    <property type="entry name" value="B3_DNA"/>
    <property type="match status" value="1"/>
</dbReference>
<dbReference type="Proteomes" id="UP000823775">
    <property type="component" value="Unassembled WGS sequence"/>
</dbReference>
<feature type="region of interest" description="Disordered" evidence="6">
    <location>
        <begin position="172"/>
        <end position="202"/>
    </location>
</feature>
<keyword evidence="3" id="KW-0238">DNA-binding</keyword>
<dbReference type="SMART" id="SM01019">
    <property type="entry name" value="B3"/>
    <property type="match status" value="1"/>
</dbReference>
<evidence type="ECO:0000259" key="7">
    <source>
        <dbReference type="PROSITE" id="PS50863"/>
    </source>
</evidence>
<evidence type="ECO:0000256" key="4">
    <source>
        <dbReference type="ARBA" id="ARBA00023163"/>
    </source>
</evidence>
<dbReference type="Pfam" id="PF02362">
    <property type="entry name" value="B3"/>
    <property type="match status" value="1"/>
</dbReference>
<evidence type="ECO:0000256" key="3">
    <source>
        <dbReference type="ARBA" id="ARBA00023125"/>
    </source>
</evidence>
<feature type="domain" description="TF-B3" evidence="7">
    <location>
        <begin position="61"/>
        <end position="152"/>
    </location>
</feature>
<evidence type="ECO:0000256" key="5">
    <source>
        <dbReference type="ARBA" id="ARBA00023242"/>
    </source>
</evidence>
<protein>
    <recommendedName>
        <fullName evidence="7">TF-B3 domain-containing protein</fullName>
    </recommendedName>
</protein>
<name>A0ABS8SAQ8_DATST</name>
<sequence length="315" mass="35674">MKDGLLELKGWHKQFVCKKLKKRGSCKKKMATMHNLIDLATSAKYRAEEVQSRLSTKYPSFMKPMIRSNVSGGFWLSLPRLFCQLHMPRHDIAVTLVDESQEEYKTKYLAERNGLSGGWRGFSLAHDLVEGDVLVFQLFRFCKLKVYIVRANYLAEVDAALVLLHLDAHQKQSDPVHQRQDNRSMKQVGIKRQRLSSQEGDDYSAENLLHRHSHPRNMLKELDLPSKGLAYETLSIVDAVKASKLSDPPNGLTYETLSIVDAVKVGKLSDPPNGTFSSWNTRPTELDQLEIRPFSGGYSIEPALTLSGADMVFRP</sequence>
<dbReference type="InterPro" id="IPR003340">
    <property type="entry name" value="B3_DNA-bd"/>
</dbReference>
<dbReference type="PANTHER" id="PTHR31391:SF152">
    <property type="entry name" value="TF-B3 DOMAIN-CONTAINING PROTEIN"/>
    <property type="match status" value="1"/>
</dbReference>
<dbReference type="Gene3D" id="2.40.330.10">
    <property type="entry name" value="DNA-binding pseudobarrel domain"/>
    <property type="match status" value="1"/>
</dbReference>
<dbReference type="InterPro" id="IPR044837">
    <property type="entry name" value="REM16-like"/>
</dbReference>
<keyword evidence="2" id="KW-0805">Transcription regulation</keyword>
<dbReference type="InterPro" id="IPR015300">
    <property type="entry name" value="DNA-bd_pseudobarrel_sf"/>
</dbReference>
<keyword evidence="5" id="KW-0539">Nucleus</keyword>
<evidence type="ECO:0000256" key="1">
    <source>
        <dbReference type="ARBA" id="ARBA00004123"/>
    </source>
</evidence>
<comment type="subcellular location">
    <subcellularLocation>
        <location evidence="1">Nucleus</location>
    </subcellularLocation>
</comment>
<gene>
    <name evidence="8" type="ORF">HAX54_029988</name>
</gene>
<dbReference type="SUPFAM" id="SSF101936">
    <property type="entry name" value="DNA-binding pseudobarrel domain"/>
    <property type="match status" value="1"/>
</dbReference>
<proteinExistence type="predicted"/>
<reference evidence="8 9" key="1">
    <citation type="journal article" date="2021" name="BMC Genomics">
        <title>Datura genome reveals duplications of psychoactive alkaloid biosynthetic genes and high mutation rate following tissue culture.</title>
        <authorList>
            <person name="Rajewski A."/>
            <person name="Carter-House D."/>
            <person name="Stajich J."/>
            <person name="Litt A."/>
        </authorList>
    </citation>
    <scope>NUCLEOTIDE SEQUENCE [LARGE SCALE GENOMIC DNA]</scope>
    <source>
        <strain evidence="8">AR-01</strain>
    </source>
</reference>
<organism evidence="8 9">
    <name type="scientific">Datura stramonium</name>
    <name type="common">Jimsonweed</name>
    <name type="synonym">Common thornapple</name>
    <dbReference type="NCBI Taxonomy" id="4076"/>
    <lineage>
        <taxon>Eukaryota</taxon>
        <taxon>Viridiplantae</taxon>
        <taxon>Streptophyta</taxon>
        <taxon>Embryophyta</taxon>
        <taxon>Tracheophyta</taxon>
        <taxon>Spermatophyta</taxon>
        <taxon>Magnoliopsida</taxon>
        <taxon>eudicotyledons</taxon>
        <taxon>Gunneridae</taxon>
        <taxon>Pentapetalae</taxon>
        <taxon>asterids</taxon>
        <taxon>lamiids</taxon>
        <taxon>Solanales</taxon>
        <taxon>Solanaceae</taxon>
        <taxon>Solanoideae</taxon>
        <taxon>Datureae</taxon>
        <taxon>Datura</taxon>
    </lineage>
</organism>
<dbReference type="EMBL" id="JACEIK010000374">
    <property type="protein sequence ID" value="MCD7455886.1"/>
    <property type="molecule type" value="Genomic_DNA"/>
</dbReference>
<evidence type="ECO:0000313" key="9">
    <source>
        <dbReference type="Proteomes" id="UP000823775"/>
    </source>
</evidence>
<evidence type="ECO:0000256" key="6">
    <source>
        <dbReference type="SAM" id="MobiDB-lite"/>
    </source>
</evidence>
<evidence type="ECO:0000256" key="2">
    <source>
        <dbReference type="ARBA" id="ARBA00023015"/>
    </source>
</evidence>
<keyword evidence="9" id="KW-1185">Reference proteome</keyword>